<dbReference type="InterPro" id="IPR002730">
    <property type="entry name" value="Rpp29/RNP1"/>
</dbReference>
<evidence type="ECO:0000259" key="7">
    <source>
        <dbReference type="Pfam" id="PF04116"/>
    </source>
</evidence>
<dbReference type="GO" id="GO:0008610">
    <property type="term" value="P:lipid biosynthetic process"/>
    <property type="evidence" value="ECO:0007669"/>
    <property type="project" value="InterPro"/>
</dbReference>
<dbReference type="GO" id="GO:0005634">
    <property type="term" value="C:nucleus"/>
    <property type="evidence" value="ECO:0007669"/>
    <property type="project" value="UniProtKB-SubCell"/>
</dbReference>
<evidence type="ECO:0000256" key="5">
    <source>
        <dbReference type="SAM" id="MobiDB-lite"/>
    </source>
</evidence>
<evidence type="ECO:0000313" key="10">
    <source>
        <dbReference type="Proteomes" id="UP001408789"/>
    </source>
</evidence>
<dbReference type="GO" id="GO:0001682">
    <property type="term" value="P:tRNA 5'-leader removal"/>
    <property type="evidence" value="ECO:0007669"/>
    <property type="project" value="InterPro"/>
</dbReference>
<evidence type="ECO:0000256" key="2">
    <source>
        <dbReference type="ARBA" id="ARBA00004141"/>
    </source>
</evidence>
<dbReference type="Pfam" id="PF12076">
    <property type="entry name" value="CER1-like_C"/>
    <property type="match status" value="1"/>
</dbReference>
<dbReference type="SMART" id="SM00538">
    <property type="entry name" value="POP4"/>
    <property type="match status" value="1"/>
</dbReference>
<feature type="transmembrane region" description="Helical" evidence="6">
    <location>
        <begin position="69"/>
        <end position="87"/>
    </location>
</feature>
<feature type="compositionally biased region" description="Polar residues" evidence="5">
    <location>
        <begin position="718"/>
        <end position="735"/>
    </location>
</feature>
<sequence>MSTQKQDQLQEIEQEFASGEGSSTGKIGAPLFGWPWQNLGSFKYFLLGPLLVDFLYSKVYEKRQSEYSWCMHVIIVSSLRGLVHQLWSSFNGMLFINQNRRLAQKGVDFHQIDQEWHWDNFIILQAFVASIIFMLINPSMTNLPIWKTSGIISCILLHIGISEPLYYWLHRLLHSSYFFQQYHWLHHSSKVNHPYTSGHATFFEHLVLCVILGVPVIGTTLIGHGSVIMFYGYVLIFDFLRCMGHSNVEVVPSGVFDTLPILKYVIYTPTYHFIHHKNMKTNFCLFMPLFDVLGKTMSEISWDIHREIHSNEGKKARAPEFVFLAHGVDIMASMHAPFVFRSLSSLPFTTKLILFPIWPFALLVVLIVWMSKSKPFLVTFSHLRGKLLQTWTVPRIGFMYFLPFAKDDINNQIEEAILRADRIGVKVISLAALNKNEALNGGGKLFVTKHPDLKVRVVHGNTLTAAVILNEISHDVKEVFLTGATSKLGRAIALYLARRRVRVLMLTQSTERFSSIQKEVSPENQNLLVQVTKFHAAKHCKTWILGKWTTPREQRWAPPGTHFHQFVVPPVFEIRRDCTYSNLAAMKLPNYVEGLGACEYTMERGVVHACHAGGIVHLLEGWTHHEVGAIEVDQLDLVWEAAQRHGIRLVASTFFAYHFTDILKVCVCYDDNEHKRPRTDKSFAFDAIARREAYELQLQQKNKNNKRVLENNRVEGSPSLNQKGVLSTNAATTPSKKGKYSFTGQTATRDTEADHPIYLPLSHPVHEKLAMPNLEVNVVDKMLHELLQSGDSAQNYMQGSRKMKIDNRVRLDNIVQERSMELTKVFQSHSKRSKKHMSLKQHKKIGSLDLPQDLHKFELFKPMHEMWKDYIMQLLKSVGKSQMTQCLLGADLHGAHILVVESRMAAFKGVSGIMIRETAETFGIITKDDKFKVVLKKISVFMLQVDCWKITLHGDKLTSRKVGQ</sequence>
<dbReference type="GO" id="GO:0033204">
    <property type="term" value="F:ribonuclease P RNA binding"/>
    <property type="evidence" value="ECO:0007669"/>
    <property type="project" value="InterPro"/>
</dbReference>
<dbReference type="InterPro" id="IPR016848">
    <property type="entry name" value="RNase_P/MRP_Rpp29-subunit"/>
</dbReference>
<feature type="domain" description="Fatty acid hydroxylase" evidence="7">
    <location>
        <begin position="156"/>
        <end position="296"/>
    </location>
</feature>
<reference evidence="9 10" key="1">
    <citation type="submission" date="2024-04" db="EMBL/GenBank/DDBJ databases">
        <title>The reference genome of an endangered Asteraceae, Deinandra increscens subsp. villosa, native to the Central Coast of California.</title>
        <authorList>
            <person name="Guilliams M."/>
            <person name="Hasenstab-Lehman K."/>
            <person name="Meyer R."/>
            <person name="Mcevoy S."/>
        </authorList>
    </citation>
    <scope>NUCLEOTIDE SEQUENCE [LARGE SCALE GENOMIC DNA]</scope>
    <source>
        <tissue evidence="9">Leaf</tissue>
    </source>
</reference>
<proteinExistence type="inferred from homology"/>
<dbReference type="SUPFAM" id="SSF51735">
    <property type="entry name" value="NAD(P)-binding Rossmann-fold domains"/>
    <property type="match status" value="1"/>
</dbReference>
<dbReference type="InterPro" id="IPR021940">
    <property type="entry name" value="CER1-like_C"/>
</dbReference>
<name>A0AAP0D3Z3_9ASTR</name>
<evidence type="ECO:0000256" key="1">
    <source>
        <dbReference type="ARBA" id="ARBA00004123"/>
    </source>
</evidence>
<dbReference type="InterPro" id="IPR006694">
    <property type="entry name" value="Fatty_acid_hydroxylase"/>
</dbReference>
<evidence type="ECO:0000313" key="9">
    <source>
        <dbReference type="EMBL" id="KAK9066033.1"/>
    </source>
</evidence>
<dbReference type="InterPro" id="IPR023534">
    <property type="entry name" value="Rof/RNase_P-like"/>
</dbReference>
<evidence type="ECO:0000256" key="6">
    <source>
        <dbReference type="SAM" id="Phobius"/>
    </source>
</evidence>
<dbReference type="EMBL" id="JBCNJP010000016">
    <property type="protein sequence ID" value="KAK9066033.1"/>
    <property type="molecule type" value="Genomic_DNA"/>
</dbReference>
<organism evidence="9 10">
    <name type="scientific">Deinandra increscens subsp. villosa</name>
    <dbReference type="NCBI Taxonomy" id="3103831"/>
    <lineage>
        <taxon>Eukaryota</taxon>
        <taxon>Viridiplantae</taxon>
        <taxon>Streptophyta</taxon>
        <taxon>Embryophyta</taxon>
        <taxon>Tracheophyta</taxon>
        <taxon>Spermatophyta</taxon>
        <taxon>Magnoliopsida</taxon>
        <taxon>eudicotyledons</taxon>
        <taxon>Gunneridae</taxon>
        <taxon>Pentapetalae</taxon>
        <taxon>asterids</taxon>
        <taxon>campanulids</taxon>
        <taxon>Asterales</taxon>
        <taxon>Asteraceae</taxon>
        <taxon>Asteroideae</taxon>
        <taxon>Heliantheae alliance</taxon>
        <taxon>Madieae</taxon>
        <taxon>Madiinae</taxon>
        <taxon>Deinandra</taxon>
    </lineage>
</organism>
<dbReference type="GO" id="GO:0000172">
    <property type="term" value="C:ribonuclease MRP complex"/>
    <property type="evidence" value="ECO:0007669"/>
    <property type="project" value="InterPro"/>
</dbReference>
<dbReference type="PANTHER" id="PTHR13348">
    <property type="entry name" value="RIBONUCLEASE P SUBUNIT P29"/>
    <property type="match status" value="1"/>
</dbReference>
<keyword evidence="6" id="KW-0472">Membrane</keyword>
<evidence type="ECO:0000256" key="4">
    <source>
        <dbReference type="ARBA" id="ARBA00009324"/>
    </source>
</evidence>
<feature type="transmembrane region" description="Helical" evidence="6">
    <location>
        <begin position="352"/>
        <end position="370"/>
    </location>
</feature>
<comment type="caution">
    <text evidence="9">The sequence shown here is derived from an EMBL/GenBank/DDBJ whole genome shotgun (WGS) entry which is preliminary data.</text>
</comment>
<protein>
    <submittedName>
        <fullName evidence="9">Uncharacterized protein</fullName>
    </submittedName>
</protein>
<feature type="region of interest" description="Disordered" evidence="5">
    <location>
        <begin position="715"/>
        <end position="742"/>
    </location>
</feature>
<dbReference type="Pfam" id="PF01868">
    <property type="entry name" value="RNase_P-MRP_p29"/>
    <property type="match status" value="1"/>
</dbReference>
<comment type="similarity">
    <text evidence="4">Belongs to the sterol desaturase family.</text>
</comment>
<dbReference type="AlphaFoldDB" id="A0AAP0D3Z3"/>
<dbReference type="GO" id="GO:0006364">
    <property type="term" value="P:rRNA processing"/>
    <property type="evidence" value="ECO:0007669"/>
    <property type="project" value="TreeGrafter"/>
</dbReference>
<keyword evidence="6" id="KW-1133">Transmembrane helix</keyword>
<accession>A0AAP0D3Z3</accession>
<comment type="similarity">
    <text evidence="3">Belongs to the eukaryotic/archaeal RNase P protein component 1 family.</text>
</comment>
<dbReference type="GO" id="GO:0016020">
    <property type="term" value="C:membrane"/>
    <property type="evidence" value="ECO:0007669"/>
    <property type="project" value="UniProtKB-SubCell"/>
</dbReference>
<dbReference type="InterPro" id="IPR036980">
    <property type="entry name" value="RNase_P/MRP_Rpp29_sf"/>
</dbReference>
<feature type="transmembrane region" description="Helical" evidence="6">
    <location>
        <begin position="205"/>
        <end position="236"/>
    </location>
</feature>
<feature type="domain" description="Very-long-chain aldehyde decarbonylase CER1-like C-terminal" evidence="8">
    <location>
        <begin position="479"/>
        <end position="647"/>
    </location>
</feature>
<keyword evidence="10" id="KW-1185">Reference proteome</keyword>
<dbReference type="InterPro" id="IPR036291">
    <property type="entry name" value="NAD(P)-bd_dom_sf"/>
</dbReference>
<dbReference type="Gene3D" id="2.30.30.210">
    <property type="entry name" value="Ribonuclease P/MRP, subunit p29"/>
    <property type="match status" value="1"/>
</dbReference>
<dbReference type="GO" id="GO:0030677">
    <property type="term" value="C:ribonuclease P complex"/>
    <property type="evidence" value="ECO:0007669"/>
    <property type="project" value="InterPro"/>
</dbReference>
<comment type="subcellular location">
    <subcellularLocation>
        <location evidence="2">Membrane</location>
        <topology evidence="2">Multi-pass membrane protein</topology>
    </subcellularLocation>
    <subcellularLocation>
        <location evidence="1">Nucleus</location>
    </subcellularLocation>
</comment>
<dbReference type="PANTHER" id="PTHR13348:SF0">
    <property type="entry name" value="RIBONUCLEASE P PROTEIN SUBUNIT P29"/>
    <property type="match status" value="1"/>
</dbReference>
<dbReference type="Proteomes" id="UP001408789">
    <property type="component" value="Unassembled WGS sequence"/>
</dbReference>
<dbReference type="GO" id="GO:0016491">
    <property type="term" value="F:oxidoreductase activity"/>
    <property type="evidence" value="ECO:0007669"/>
    <property type="project" value="InterPro"/>
</dbReference>
<dbReference type="Gene3D" id="3.40.50.720">
    <property type="entry name" value="NAD(P)-binding Rossmann-like Domain"/>
    <property type="match status" value="1"/>
</dbReference>
<feature type="transmembrane region" description="Helical" evidence="6">
    <location>
        <begin position="148"/>
        <end position="169"/>
    </location>
</feature>
<dbReference type="SUPFAM" id="SSF101744">
    <property type="entry name" value="Rof/RNase P subunit-like"/>
    <property type="match status" value="1"/>
</dbReference>
<gene>
    <name evidence="9" type="ORF">SSX86_015435</name>
</gene>
<dbReference type="GO" id="GO:0005506">
    <property type="term" value="F:iron ion binding"/>
    <property type="evidence" value="ECO:0007669"/>
    <property type="project" value="InterPro"/>
</dbReference>
<dbReference type="Pfam" id="PF04116">
    <property type="entry name" value="FA_hydroxylase"/>
    <property type="match status" value="1"/>
</dbReference>
<evidence type="ECO:0000259" key="8">
    <source>
        <dbReference type="Pfam" id="PF12076"/>
    </source>
</evidence>
<keyword evidence="6" id="KW-0812">Transmembrane</keyword>
<evidence type="ECO:0000256" key="3">
    <source>
        <dbReference type="ARBA" id="ARBA00006181"/>
    </source>
</evidence>
<feature type="transmembrane region" description="Helical" evidence="6">
    <location>
        <begin position="116"/>
        <end position="136"/>
    </location>
</feature>